<feature type="compositionally biased region" description="Low complexity" evidence="1">
    <location>
        <begin position="342"/>
        <end position="357"/>
    </location>
</feature>
<dbReference type="EMBL" id="BGZK01002234">
    <property type="protein sequence ID" value="GBP92061.1"/>
    <property type="molecule type" value="Genomic_DNA"/>
</dbReference>
<sequence>MFNNKFLYPFLGHAVVDLATIQKWADSTDDIHDIQMISRISTAEYSMRVYASNMSKSFEKRDEFWADVREIFVKCDRNKRIVILGDFIGWVDVQCDGYEKVLDRYQFFLKDTCACVVGRGHSGRLNYGRATHDKSDNGTTSFYPLQGARVSCRSPARRPPAVAARAGGVSIARSFLGTKLQNRRDHNHVGTTRRYRHVLFSCPRGRIAHSSWRETDVERGGRLCLFVARPTLSLALQSANARPSEGTSSDSESDPGSSDSPDHSGFTTVRRRRAAKGSKPKASGLTQTSDGSMCYRLTPAPRKPKKANVAKATPSGKSTSSIYASPVSWRTPSQPATAPQGAVDDGGVKAAAPAAAKNNRGDEADVTAPPTPAPRGPKPPPMFVQDKDRWTELRRRCADKGIQFSQARNSVQGLKLQAKTVADFKNLQNLSVLLSGVKAEQPRKRALPGQCHNCQSYGHRPLLLSFCALREMPVTMAQRNVAIRTQTVLPPVSCKQKAIRPTTLMPACSKETLHPRRPWRRTAQSRRHLSS</sequence>
<reference evidence="2 3" key="1">
    <citation type="journal article" date="2019" name="Commun. Biol.">
        <title>The bagworm genome reveals a unique fibroin gene that provides high tensile strength.</title>
        <authorList>
            <person name="Kono N."/>
            <person name="Nakamura H."/>
            <person name="Ohtoshi R."/>
            <person name="Tomita M."/>
            <person name="Numata K."/>
            <person name="Arakawa K."/>
        </authorList>
    </citation>
    <scope>NUCLEOTIDE SEQUENCE [LARGE SCALE GENOMIC DNA]</scope>
</reference>
<dbReference type="OrthoDB" id="8123886at2759"/>
<protein>
    <submittedName>
        <fullName evidence="2">Uncharacterized protein</fullName>
    </submittedName>
</protein>
<keyword evidence="3" id="KW-1185">Reference proteome</keyword>
<feature type="region of interest" description="Disordered" evidence="1">
    <location>
        <begin position="237"/>
        <end position="384"/>
    </location>
</feature>
<gene>
    <name evidence="2" type="ORF">EVAR_67789_1</name>
</gene>
<evidence type="ECO:0000313" key="3">
    <source>
        <dbReference type="Proteomes" id="UP000299102"/>
    </source>
</evidence>
<proteinExistence type="predicted"/>
<feature type="compositionally biased region" description="Pro residues" evidence="1">
    <location>
        <begin position="369"/>
        <end position="382"/>
    </location>
</feature>
<comment type="caution">
    <text evidence="2">The sequence shown here is derived from an EMBL/GenBank/DDBJ whole genome shotgun (WGS) entry which is preliminary data.</text>
</comment>
<feature type="region of interest" description="Disordered" evidence="1">
    <location>
        <begin position="509"/>
        <end position="531"/>
    </location>
</feature>
<name>A0A4C1ZT31_EUMVA</name>
<feature type="compositionally biased region" description="Basic residues" evidence="1">
    <location>
        <begin position="515"/>
        <end position="531"/>
    </location>
</feature>
<evidence type="ECO:0000256" key="1">
    <source>
        <dbReference type="SAM" id="MobiDB-lite"/>
    </source>
</evidence>
<accession>A0A4C1ZT31</accession>
<feature type="compositionally biased region" description="Low complexity" evidence="1">
    <location>
        <begin position="243"/>
        <end position="265"/>
    </location>
</feature>
<dbReference type="AlphaFoldDB" id="A0A4C1ZT31"/>
<dbReference type="Proteomes" id="UP000299102">
    <property type="component" value="Unassembled WGS sequence"/>
</dbReference>
<feature type="compositionally biased region" description="Basic residues" evidence="1">
    <location>
        <begin position="269"/>
        <end position="279"/>
    </location>
</feature>
<feature type="compositionally biased region" description="Polar residues" evidence="1">
    <location>
        <begin position="315"/>
        <end position="337"/>
    </location>
</feature>
<organism evidence="2 3">
    <name type="scientific">Eumeta variegata</name>
    <name type="common">Bagworm moth</name>
    <name type="synonym">Eumeta japonica</name>
    <dbReference type="NCBI Taxonomy" id="151549"/>
    <lineage>
        <taxon>Eukaryota</taxon>
        <taxon>Metazoa</taxon>
        <taxon>Ecdysozoa</taxon>
        <taxon>Arthropoda</taxon>
        <taxon>Hexapoda</taxon>
        <taxon>Insecta</taxon>
        <taxon>Pterygota</taxon>
        <taxon>Neoptera</taxon>
        <taxon>Endopterygota</taxon>
        <taxon>Lepidoptera</taxon>
        <taxon>Glossata</taxon>
        <taxon>Ditrysia</taxon>
        <taxon>Tineoidea</taxon>
        <taxon>Psychidae</taxon>
        <taxon>Oiketicinae</taxon>
        <taxon>Eumeta</taxon>
    </lineage>
</organism>
<evidence type="ECO:0000313" key="2">
    <source>
        <dbReference type="EMBL" id="GBP92061.1"/>
    </source>
</evidence>